<proteinExistence type="predicted"/>
<organism evidence="1 2">
    <name type="scientific">Thermoanaerobacter kivui</name>
    <name type="common">Acetogenium kivui</name>
    <dbReference type="NCBI Taxonomy" id="2325"/>
    <lineage>
        <taxon>Bacteria</taxon>
        <taxon>Bacillati</taxon>
        <taxon>Bacillota</taxon>
        <taxon>Clostridia</taxon>
        <taxon>Thermoanaerobacterales</taxon>
        <taxon>Thermoanaerobacteraceae</taxon>
        <taxon>Thermoanaerobacter</taxon>
    </lineage>
</organism>
<dbReference type="HOGENOM" id="CLU_3123709_0_0_9"/>
<keyword evidence="2" id="KW-1185">Reference proteome</keyword>
<name>A0A097AQY4_THEKI</name>
<protein>
    <submittedName>
        <fullName evidence="1">Uncharacterized protein</fullName>
    </submittedName>
</protein>
<dbReference type="AlphaFoldDB" id="A0A097AQY4"/>
<evidence type="ECO:0000313" key="2">
    <source>
        <dbReference type="Proteomes" id="UP000029669"/>
    </source>
</evidence>
<sequence>MEEPKKTKNGETGYSRMKVVYIKGGRLFNRMKINTMTGKFYCTFQVRRVQ</sequence>
<accession>A0A097AQY4</accession>
<dbReference type="EMBL" id="CP009170">
    <property type="protein sequence ID" value="AIS52235.1"/>
    <property type="molecule type" value="Genomic_DNA"/>
</dbReference>
<evidence type="ECO:0000313" key="1">
    <source>
        <dbReference type="EMBL" id="AIS52235.1"/>
    </source>
</evidence>
<dbReference type="Proteomes" id="UP000029669">
    <property type="component" value="Chromosome"/>
</dbReference>
<dbReference type="KEGG" id="tki:TKV_c10600"/>
<reference evidence="2" key="1">
    <citation type="journal article" date="2015" name="Genome Announc.">
        <title>Whole-Genome Sequences of 80 Environmental and Clinical Isolates of Burkholderia pseudomallei.</title>
        <authorList>
            <person name="Johnson S.L."/>
            <person name="Baker A.L."/>
            <person name="Chain P.S."/>
            <person name="Currie B.J."/>
            <person name="Daligault H.E."/>
            <person name="Davenport K.W."/>
            <person name="Davis C.B."/>
            <person name="Inglis T.J."/>
            <person name="Kaestli M."/>
            <person name="Koren S."/>
            <person name="Mayo M."/>
            <person name="Merritt A.J."/>
            <person name="Price E.P."/>
            <person name="Sarovich D.S."/>
            <person name="Warner J."/>
            <person name="Rosovitz M.J."/>
        </authorList>
    </citation>
    <scope>NUCLEOTIDE SEQUENCE [LARGE SCALE GENOMIC DNA]</scope>
    <source>
        <strain evidence="2">DSM 2030</strain>
    </source>
</reference>
<gene>
    <name evidence="1" type="ORF">TKV_c10600</name>
</gene>